<evidence type="ECO:0000313" key="2">
    <source>
        <dbReference type="EMBL" id="CCC52938.1"/>
    </source>
</evidence>
<dbReference type="VEuPathDB" id="TriTrypDB:TvY486_1104220"/>
<evidence type="ECO:0000256" key="1">
    <source>
        <dbReference type="SAM" id="MobiDB-lite"/>
    </source>
</evidence>
<reference evidence="2" key="1">
    <citation type="journal article" date="2012" name="Proc. Natl. Acad. Sci. U.S.A.">
        <title>Antigenic diversity is generated by distinct evolutionary mechanisms in African trypanosome species.</title>
        <authorList>
            <person name="Jackson A.P."/>
            <person name="Berry A."/>
            <person name="Aslett M."/>
            <person name="Allison H.C."/>
            <person name="Burton P."/>
            <person name="Vavrova-Anderson J."/>
            <person name="Brown R."/>
            <person name="Browne H."/>
            <person name="Corton N."/>
            <person name="Hauser H."/>
            <person name="Gamble J."/>
            <person name="Gilderthorp R."/>
            <person name="Marcello L."/>
            <person name="McQuillan J."/>
            <person name="Otto T.D."/>
            <person name="Quail M.A."/>
            <person name="Sanders M.J."/>
            <person name="van Tonder A."/>
            <person name="Ginger M.L."/>
            <person name="Field M.C."/>
            <person name="Barry J.D."/>
            <person name="Hertz-Fowler C."/>
            <person name="Berriman M."/>
        </authorList>
    </citation>
    <scope>NUCLEOTIDE SEQUENCE</scope>
    <source>
        <strain evidence="2">Y486</strain>
    </source>
</reference>
<feature type="compositionally biased region" description="Polar residues" evidence="1">
    <location>
        <begin position="37"/>
        <end position="53"/>
    </location>
</feature>
<proteinExistence type="predicted"/>
<dbReference type="AlphaFoldDB" id="G0UAV1"/>
<sequence length="582" mass="63985">MEQVGAATSEAVDQVPPAGTHEGVPLLPDESGKVTHDNNNSNQQHEASATLSPPIQADRSVAPDQDPLRSAMITPEMGITSIANVSPLKTMTGEAAKSCPAANMEKSPSPADQRMSVTQDWRCTSIPALLTPAVSMSTVLRREEEVMETEVFKQLCFERQSRRHHPSRGLDKKHRTFVYYNHLSKGHFVPHEVNEGDITLTYNHMYYYGDGSRFRRSGDSALRTNPSVLEKGTTRFRPPVRRSTKAMKPVVGACRETSAHGPNATGLSQHTSRRSETRRTASVNVARSLQVSDLRAKPFEKRITIEEVIASDVGCVERSREGISSVVGKGKVPWSEVKEELRHSFSLSQARFTESLHLKGTTQDHTREEALRCFPTGSLPSGSGCERQPFSCSQKIKDKYNAMHLSSHAHGTHDDSTPRSKVLFTDHASNVLFGFTKSVALPKDVERDVSNTLATQKIQKLSFDGPAAKECGLMGDGLPPTADCAGTEGSATADEFADGTHKGRSEILLPPIAMAELRDRELLANGNYCVQSDTVKLLGTKWMPQEPLPYETSRLSYLRQFDVGEARPPPGMIHWTQSRGLC</sequence>
<accession>G0UAV1</accession>
<gene>
    <name evidence="2" type="ORF">TVY486_1104220</name>
</gene>
<protein>
    <submittedName>
        <fullName evidence="2">Uncharacterized protein</fullName>
    </submittedName>
</protein>
<organism evidence="2">
    <name type="scientific">Trypanosoma vivax (strain Y486)</name>
    <dbReference type="NCBI Taxonomy" id="1055687"/>
    <lineage>
        <taxon>Eukaryota</taxon>
        <taxon>Discoba</taxon>
        <taxon>Euglenozoa</taxon>
        <taxon>Kinetoplastea</taxon>
        <taxon>Metakinetoplastina</taxon>
        <taxon>Trypanosomatida</taxon>
        <taxon>Trypanosomatidae</taxon>
        <taxon>Trypanosoma</taxon>
        <taxon>Duttonella</taxon>
    </lineage>
</organism>
<dbReference type="EMBL" id="HE573027">
    <property type="protein sequence ID" value="CCC52938.1"/>
    <property type="molecule type" value="Genomic_DNA"/>
</dbReference>
<name>G0UAV1_TRYVY</name>
<feature type="region of interest" description="Disordered" evidence="1">
    <location>
        <begin position="255"/>
        <end position="281"/>
    </location>
</feature>
<dbReference type="OMA" id="TLTYNHM"/>
<feature type="region of interest" description="Disordered" evidence="1">
    <location>
        <begin position="1"/>
        <end position="64"/>
    </location>
</feature>